<dbReference type="Gene3D" id="3.30.470.30">
    <property type="entry name" value="DNA ligase/mRNA capping enzyme"/>
    <property type="match status" value="1"/>
</dbReference>
<keyword evidence="4" id="KW-0227">DNA damage</keyword>
<reference evidence="10" key="1">
    <citation type="submission" date="2021-06" db="EMBL/GenBank/DDBJ databases">
        <authorList>
            <person name="Kallberg Y."/>
            <person name="Tangrot J."/>
            <person name="Rosling A."/>
        </authorList>
    </citation>
    <scope>NUCLEOTIDE SEQUENCE</scope>
    <source>
        <strain evidence="10">MA453B</strain>
    </source>
</reference>
<evidence type="ECO:0000256" key="3">
    <source>
        <dbReference type="ARBA" id="ARBA00022705"/>
    </source>
</evidence>
<dbReference type="GO" id="GO:0003910">
    <property type="term" value="F:DNA ligase (ATP) activity"/>
    <property type="evidence" value="ECO:0007669"/>
    <property type="project" value="InterPro"/>
</dbReference>
<comment type="cofactor">
    <cofactor evidence="1">
        <name>a divalent metal cation</name>
        <dbReference type="ChEBI" id="CHEBI:60240"/>
    </cofactor>
</comment>
<dbReference type="InterPro" id="IPR012340">
    <property type="entry name" value="NA-bd_OB-fold"/>
</dbReference>
<evidence type="ECO:0000259" key="9">
    <source>
        <dbReference type="Pfam" id="PF14743"/>
    </source>
</evidence>
<dbReference type="InterPro" id="IPR050326">
    <property type="entry name" value="NAD_dep_DNA_ligaseB"/>
</dbReference>
<dbReference type="PANTHER" id="PTHR47810:SF1">
    <property type="entry name" value="DNA LIGASE B"/>
    <property type="match status" value="1"/>
</dbReference>
<feature type="domain" description="WGR" evidence="8">
    <location>
        <begin position="121"/>
        <end position="179"/>
    </location>
</feature>
<dbReference type="InterPro" id="IPR008893">
    <property type="entry name" value="WGR_domain"/>
</dbReference>
<dbReference type="AlphaFoldDB" id="A0A9N9EKI9"/>
<evidence type="ECO:0000313" key="10">
    <source>
        <dbReference type="EMBL" id="CAG8679018.1"/>
    </source>
</evidence>
<dbReference type="CDD" id="cd07896">
    <property type="entry name" value="Adenylation_kDNA_ligase_like"/>
    <property type="match status" value="1"/>
</dbReference>
<name>A0A9N9EKI9_9GLOM</name>
<feature type="domain" description="DNA ligase OB-like" evidence="9">
    <location>
        <begin position="452"/>
        <end position="516"/>
    </location>
</feature>
<organism evidence="10 11">
    <name type="scientific">Dentiscutata erythropus</name>
    <dbReference type="NCBI Taxonomy" id="1348616"/>
    <lineage>
        <taxon>Eukaryota</taxon>
        <taxon>Fungi</taxon>
        <taxon>Fungi incertae sedis</taxon>
        <taxon>Mucoromycota</taxon>
        <taxon>Glomeromycotina</taxon>
        <taxon>Glomeromycetes</taxon>
        <taxon>Diversisporales</taxon>
        <taxon>Gigasporaceae</taxon>
        <taxon>Dentiscutata</taxon>
    </lineage>
</organism>
<gene>
    <name evidence="10" type="ORF">DERYTH_LOCUS11687</name>
</gene>
<evidence type="ECO:0000259" key="7">
    <source>
        <dbReference type="Pfam" id="PF01068"/>
    </source>
</evidence>
<dbReference type="Pfam" id="PF01068">
    <property type="entry name" value="DNA_ligase_A_M"/>
    <property type="match status" value="1"/>
</dbReference>
<dbReference type="Gene3D" id="2.40.50.140">
    <property type="entry name" value="Nucleic acid-binding proteins"/>
    <property type="match status" value="1"/>
</dbReference>
<proteinExistence type="predicted"/>
<dbReference type="Gene3D" id="2.20.140.10">
    <property type="entry name" value="WGR domain"/>
    <property type="match status" value="1"/>
</dbReference>
<dbReference type="Proteomes" id="UP000789405">
    <property type="component" value="Unassembled WGS sequence"/>
</dbReference>
<dbReference type="GO" id="GO:0006260">
    <property type="term" value="P:DNA replication"/>
    <property type="evidence" value="ECO:0007669"/>
    <property type="project" value="UniProtKB-KW"/>
</dbReference>
<accession>A0A9N9EKI9</accession>
<dbReference type="GO" id="GO:0006310">
    <property type="term" value="P:DNA recombination"/>
    <property type="evidence" value="ECO:0007669"/>
    <property type="project" value="InterPro"/>
</dbReference>
<evidence type="ECO:0000256" key="5">
    <source>
        <dbReference type="ARBA" id="ARBA00023204"/>
    </source>
</evidence>
<evidence type="ECO:0000256" key="4">
    <source>
        <dbReference type="ARBA" id="ARBA00022763"/>
    </source>
</evidence>
<dbReference type="EMBL" id="CAJVPY010007333">
    <property type="protein sequence ID" value="CAG8679018.1"/>
    <property type="molecule type" value="Genomic_DNA"/>
</dbReference>
<comment type="caution">
    <text evidence="10">The sequence shown here is derived from an EMBL/GenBank/DDBJ whole genome shotgun (WGS) entry which is preliminary data.</text>
</comment>
<dbReference type="SUPFAM" id="SSF56091">
    <property type="entry name" value="DNA ligase/mRNA capping enzyme, catalytic domain"/>
    <property type="match status" value="1"/>
</dbReference>
<keyword evidence="5" id="KW-0234">DNA repair</keyword>
<sequence>MSETVVFLGTSTIASRGIQYERAISLGYSVSPTITATTRYVVCGQDVGAEIDDARELGLTILSEQEWENLITQREDDELNSKGTNPTKNAERKRERDESSDDEPAENHDIFTKPTTYMISKTKFWEIRLEGRKTYIRMGDIGDKGEITMKEHKNWADAKQSMINLIARKTSQGFQKQNKPPSTTDIKFDKVSETIKKRLKRQKNSVDIDIIDDSIKGSYKPFVIIDDGQNISSASPSTSTTMNNTNNTTFKKSATLPPSIINAKHKSILKGNIPNLLLAHSWKEDEVDPTGWWISEKLDGVRAFWCGKRGVFLSRLGKVYAAPAWFTKGLPRDIDLDGELFGGRGKFQSTVSIVKAGVEEWKKITYKVFDVPSYSDVPFEDRMAYIEDLVEKKKYCKSAKDIFDELKKVETAGGEGLMIRKPKSEYACGRSNTLLKVKSFYDGEALVEGYEPGKGKYTGMTGALKCVMACGKKFKVGSGLSDKERRKPPKIGSIIVYRCQELSDSGSPRFPTFVGVAADKTEPKDPDFGHKLKIKD</sequence>
<dbReference type="InterPro" id="IPR029319">
    <property type="entry name" value="DNA_ligase_OB"/>
</dbReference>
<dbReference type="NCBIfam" id="NF006592">
    <property type="entry name" value="PRK09125.1"/>
    <property type="match status" value="1"/>
</dbReference>
<dbReference type="SUPFAM" id="SSF52113">
    <property type="entry name" value="BRCT domain"/>
    <property type="match status" value="1"/>
</dbReference>
<keyword evidence="3" id="KW-0235">DNA replication</keyword>
<evidence type="ECO:0000256" key="6">
    <source>
        <dbReference type="SAM" id="MobiDB-lite"/>
    </source>
</evidence>
<dbReference type="PANTHER" id="PTHR47810">
    <property type="entry name" value="DNA LIGASE"/>
    <property type="match status" value="1"/>
</dbReference>
<dbReference type="InterPro" id="IPR012310">
    <property type="entry name" value="DNA_ligase_ATP-dep_cent"/>
</dbReference>
<dbReference type="InterPro" id="IPR036420">
    <property type="entry name" value="BRCT_dom_sf"/>
</dbReference>
<dbReference type="Pfam" id="PF05406">
    <property type="entry name" value="WGR"/>
    <property type="match status" value="1"/>
</dbReference>
<keyword evidence="2" id="KW-0436">Ligase</keyword>
<keyword evidence="11" id="KW-1185">Reference proteome</keyword>
<dbReference type="CDD" id="cd08041">
    <property type="entry name" value="OBF_kDNA_ligase_like"/>
    <property type="match status" value="1"/>
</dbReference>
<dbReference type="Gene3D" id="3.40.50.10190">
    <property type="entry name" value="BRCT domain"/>
    <property type="match status" value="1"/>
</dbReference>
<evidence type="ECO:0000313" key="11">
    <source>
        <dbReference type="Proteomes" id="UP000789405"/>
    </source>
</evidence>
<feature type="domain" description="ATP-dependent DNA ligase family profile" evidence="7">
    <location>
        <begin position="286"/>
        <end position="438"/>
    </location>
</feature>
<dbReference type="Pfam" id="PF14743">
    <property type="entry name" value="DNA_ligase_OB_2"/>
    <property type="match status" value="1"/>
</dbReference>
<dbReference type="SUPFAM" id="SSF50249">
    <property type="entry name" value="Nucleic acid-binding proteins"/>
    <property type="match status" value="1"/>
</dbReference>
<protein>
    <submittedName>
        <fullName evidence="10">26549_t:CDS:1</fullName>
    </submittedName>
</protein>
<evidence type="ECO:0000259" key="8">
    <source>
        <dbReference type="Pfam" id="PF05406"/>
    </source>
</evidence>
<dbReference type="GO" id="GO:0006281">
    <property type="term" value="P:DNA repair"/>
    <property type="evidence" value="ECO:0007669"/>
    <property type="project" value="UniProtKB-KW"/>
</dbReference>
<evidence type="ECO:0000256" key="1">
    <source>
        <dbReference type="ARBA" id="ARBA00001968"/>
    </source>
</evidence>
<feature type="region of interest" description="Disordered" evidence="6">
    <location>
        <begin position="73"/>
        <end position="112"/>
    </location>
</feature>
<dbReference type="Gene3D" id="3.30.1490.70">
    <property type="match status" value="1"/>
</dbReference>
<dbReference type="OrthoDB" id="411785at2759"/>
<evidence type="ECO:0000256" key="2">
    <source>
        <dbReference type="ARBA" id="ARBA00022598"/>
    </source>
</evidence>
<dbReference type="GO" id="GO:0005524">
    <property type="term" value="F:ATP binding"/>
    <property type="evidence" value="ECO:0007669"/>
    <property type="project" value="InterPro"/>
</dbReference>